<accession>R0GTV8</accession>
<dbReference type="EMBL" id="KB870805">
    <property type="protein sequence ID" value="EOA39236.1"/>
    <property type="molecule type" value="Genomic_DNA"/>
</dbReference>
<protein>
    <recommendedName>
        <fullName evidence="1">F-box domain-containing protein</fullName>
    </recommendedName>
</protein>
<dbReference type="AlphaFoldDB" id="R0GTV8"/>
<dbReference type="PANTHER" id="PTHR31672:SF2">
    <property type="entry name" value="F-BOX DOMAIN-CONTAINING PROTEIN"/>
    <property type="match status" value="1"/>
</dbReference>
<evidence type="ECO:0000259" key="1">
    <source>
        <dbReference type="PROSITE" id="PS50181"/>
    </source>
</evidence>
<dbReference type="Proteomes" id="UP000029121">
    <property type="component" value="Unassembled WGS sequence"/>
</dbReference>
<proteinExistence type="predicted"/>
<dbReference type="STRING" id="81985.R0GTV8"/>
<keyword evidence="3" id="KW-1185">Reference proteome</keyword>
<dbReference type="SUPFAM" id="SSF81383">
    <property type="entry name" value="F-box domain"/>
    <property type="match status" value="1"/>
</dbReference>
<organism evidence="2 3">
    <name type="scientific">Capsella rubella</name>
    <dbReference type="NCBI Taxonomy" id="81985"/>
    <lineage>
        <taxon>Eukaryota</taxon>
        <taxon>Viridiplantae</taxon>
        <taxon>Streptophyta</taxon>
        <taxon>Embryophyta</taxon>
        <taxon>Tracheophyta</taxon>
        <taxon>Spermatophyta</taxon>
        <taxon>Magnoliopsida</taxon>
        <taxon>eudicotyledons</taxon>
        <taxon>Gunneridae</taxon>
        <taxon>Pentapetalae</taxon>
        <taxon>rosids</taxon>
        <taxon>malvids</taxon>
        <taxon>Brassicales</taxon>
        <taxon>Brassicaceae</taxon>
        <taxon>Camelineae</taxon>
        <taxon>Capsella</taxon>
    </lineage>
</organism>
<sequence length="433" mass="50430">MDSLPYHLLEEILFKLDPKSLVMMQCTDRSINSHITDDPYFKSVFKKDRYDEGEVNDGYDLRDNKWRVLSWIPLWDDGKRVIYKSKPSLSVDVDVDVTMVNATDDDKHISSSLSKIMRLISGKISPYGQSFFKKKEKRVGKRLMIEEETMMMVMDEPSSKFLDVERINKRRRVIVSDLMADEKPLYLDGSIHWLREDGSILAFNPETEQARLIPISFPPKLSPKNLFTAAENKLALISATEEVIYVYSLENILIDPKWVLVKRIRNEAVGKKRTEYWNVGAYDGKSLVVRVIKERRYQGTIHGYDLRADKWGVIGSIPQWCDGSQSFYQFKLSLSSAIELTKTVDVGKRKMVQGDNGIRISSLRKIMGVIDVISPYAVTWLKKNEKRLGKRLMVEEEEDTELKMVMDEPSFNFPDERRITKRRRTSRKTFVWR</sequence>
<evidence type="ECO:0000313" key="2">
    <source>
        <dbReference type="EMBL" id="EOA39236.1"/>
    </source>
</evidence>
<dbReference type="KEGG" id="crb:17897274"/>
<dbReference type="OrthoDB" id="1066691at2759"/>
<gene>
    <name evidence="2" type="ORF">CARUB_v10012220mg</name>
</gene>
<evidence type="ECO:0000313" key="3">
    <source>
        <dbReference type="Proteomes" id="UP000029121"/>
    </source>
</evidence>
<dbReference type="InterPro" id="IPR050796">
    <property type="entry name" value="SCF_F-box_component"/>
</dbReference>
<dbReference type="PROSITE" id="PS50181">
    <property type="entry name" value="FBOX"/>
    <property type="match status" value="1"/>
</dbReference>
<dbReference type="InterPro" id="IPR001810">
    <property type="entry name" value="F-box_dom"/>
</dbReference>
<name>R0GTV8_9BRAS</name>
<reference evidence="3" key="1">
    <citation type="journal article" date="2013" name="Nat. Genet.">
        <title>The Capsella rubella genome and the genomic consequences of rapid mating system evolution.</title>
        <authorList>
            <person name="Slotte T."/>
            <person name="Hazzouri K.M."/>
            <person name="Agren J.A."/>
            <person name="Koenig D."/>
            <person name="Maumus F."/>
            <person name="Guo Y.L."/>
            <person name="Steige K."/>
            <person name="Platts A.E."/>
            <person name="Escobar J.S."/>
            <person name="Newman L.K."/>
            <person name="Wang W."/>
            <person name="Mandakova T."/>
            <person name="Vello E."/>
            <person name="Smith L.M."/>
            <person name="Henz S.R."/>
            <person name="Steffen J."/>
            <person name="Takuno S."/>
            <person name="Brandvain Y."/>
            <person name="Coop G."/>
            <person name="Andolfatto P."/>
            <person name="Hu T.T."/>
            <person name="Blanchette M."/>
            <person name="Clark R.M."/>
            <person name="Quesneville H."/>
            <person name="Nordborg M."/>
            <person name="Gaut B.S."/>
            <person name="Lysak M.A."/>
            <person name="Jenkins J."/>
            <person name="Grimwood J."/>
            <person name="Chapman J."/>
            <person name="Prochnik S."/>
            <person name="Shu S."/>
            <person name="Rokhsar D."/>
            <person name="Schmutz J."/>
            <person name="Weigel D."/>
            <person name="Wright S.I."/>
        </authorList>
    </citation>
    <scope>NUCLEOTIDE SEQUENCE [LARGE SCALE GENOMIC DNA]</scope>
    <source>
        <strain evidence="3">cv. Monte Gargano</strain>
    </source>
</reference>
<dbReference type="PANTHER" id="PTHR31672">
    <property type="entry name" value="BNACNNG10540D PROTEIN"/>
    <property type="match status" value="1"/>
</dbReference>
<dbReference type="InterPro" id="IPR036047">
    <property type="entry name" value="F-box-like_dom_sf"/>
</dbReference>
<feature type="domain" description="F-box" evidence="1">
    <location>
        <begin position="1"/>
        <end position="44"/>
    </location>
</feature>